<protein>
    <recommendedName>
        <fullName evidence="3">Lipoprotein LprG</fullName>
    </recommendedName>
</protein>
<dbReference type="RefSeq" id="WP_203831469.1">
    <property type="nucleotide sequence ID" value="NZ_BAAATY010000025.1"/>
</dbReference>
<organism evidence="1 2">
    <name type="scientific">Actinoplanes palleronii</name>
    <dbReference type="NCBI Taxonomy" id="113570"/>
    <lineage>
        <taxon>Bacteria</taxon>
        <taxon>Bacillati</taxon>
        <taxon>Actinomycetota</taxon>
        <taxon>Actinomycetes</taxon>
        <taxon>Micromonosporales</taxon>
        <taxon>Micromonosporaceae</taxon>
        <taxon>Actinoplanes</taxon>
    </lineage>
</organism>
<reference evidence="1 2" key="1">
    <citation type="submission" date="2021-01" db="EMBL/GenBank/DDBJ databases">
        <title>Whole genome shotgun sequence of Actinoplanes palleronii NBRC 14916.</title>
        <authorList>
            <person name="Komaki H."/>
            <person name="Tamura T."/>
        </authorList>
    </citation>
    <scope>NUCLEOTIDE SEQUENCE [LARGE SCALE GENOMIC DNA]</scope>
    <source>
        <strain evidence="1 2">NBRC 14916</strain>
    </source>
</reference>
<comment type="caution">
    <text evidence="1">The sequence shown here is derived from an EMBL/GenBank/DDBJ whole genome shotgun (WGS) entry which is preliminary data.</text>
</comment>
<dbReference type="Proteomes" id="UP000624709">
    <property type="component" value="Unassembled WGS sequence"/>
</dbReference>
<gene>
    <name evidence="1" type="ORF">Apa02nite_100340</name>
</gene>
<evidence type="ECO:0000313" key="2">
    <source>
        <dbReference type="Proteomes" id="UP000624709"/>
    </source>
</evidence>
<evidence type="ECO:0000313" key="1">
    <source>
        <dbReference type="EMBL" id="GIE73926.1"/>
    </source>
</evidence>
<keyword evidence="2" id="KW-1185">Reference proteome</keyword>
<proteinExistence type="predicted"/>
<name>A0ABQ4BTB6_9ACTN</name>
<evidence type="ECO:0008006" key="3">
    <source>
        <dbReference type="Google" id="ProtNLM"/>
    </source>
</evidence>
<dbReference type="EMBL" id="BOMS01000196">
    <property type="protein sequence ID" value="GIE73926.1"/>
    <property type="molecule type" value="Genomic_DNA"/>
</dbReference>
<dbReference type="PROSITE" id="PS51257">
    <property type="entry name" value="PROKAR_LIPOPROTEIN"/>
    <property type="match status" value="1"/>
</dbReference>
<dbReference type="Gene3D" id="2.50.20.20">
    <property type="match status" value="1"/>
</dbReference>
<sequence length="232" mass="24349">MKSVAVVAAIGGLLLAGCTSGTPEPATPPDNGVAVLAATEILDRATQALAAAKSYHLSGAFTGSDGYVTVDLKRSGENLLGEMTMDGKKIEALVVDGQKFVRLDKNFLTMAMGEDLAEQFAPIMTKNWLKPPVDGATFGELTDLFEVKEMIKPKGALSKGEASISSQRPVIALLDSGNTFESVLVATTGEPLPVKVTYPGGGLMVFTDFGADFPEIKLPAANEFLQIPATKK</sequence>
<accession>A0ABQ4BTB6</accession>